<dbReference type="PANTHER" id="PTHR21520:SF2">
    <property type="entry name" value="GLUTAMATE-RICH PROTEIN 2"/>
    <property type="match status" value="1"/>
</dbReference>
<feature type="compositionally biased region" description="Acidic residues" evidence="1">
    <location>
        <begin position="298"/>
        <end position="313"/>
    </location>
</feature>
<feature type="compositionally biased region" description="Low complexity" evidence="1">
    <location>
        <begin position="38"/>
        <end position="50"/>
    </location>
</feature>
<keyword evidence="3" id="KW-1185">Reference proteome</keyword>
<evidence type="ECO:0000313" key="2">
    <source>
        <dbReference type="Ensembl" id="ENSSTOP00000025821.1"/>
    </source>
</evidence>
<name>A0A287CX12_ICTTR</name>
<evidence type="ECO:0000313" key="3">
    <source>
        <dbReference type="Proteomes" id="UP000005215"/>
    </source>
</evidence>
<evidence type="ECO:0008006" key="4">
    <source>
        <dbReference type="Google" id="ProtNLM"/>
    </source>
</evidence>
<dbReference type="STRING" id="43179.ENSSTOP00000025821"/>
<feature type="region of interest" description="Disordered" evidence="1">
    <location>
        <begin position="36"/>
        <end position="64"/>
    </location>
</feature>
<dbReference type="AlphaFoldDB" id="A0A287CX12"/>
<sequence length="413" mass="45633">IPLISVLLKVTRACDQSLCTRIHLAVAAPTLGTPRITLAARPPSPRSRLAPPRPAPPLQPPNQSASYFGCLPGSGRTRSCLHSSVASQAHCSQLSVRSERGLESALVMNGLKGPQAGERRRGDGQLPSLGPRMQLDPASSRTLALIVHSLGPEFCMSEILRYEPKNRQNGRLLVFDPNGKLFITSNVKCLYGRRPRLASKHYTSQTQVSQSVAKTFSEKKKVSSKKIENKVSLKNAEKRVSSKNIKNKDFLTNVQSDQWPSSFLKESTGEEGKDTIIAKQEKNNEHCVQGIDKLSESTDADGEDDTSDEDDEDSNPKKDTRAPLELMAEFLRAEMGRDYHLAKKLCQMILIYEPENPEAKEFLSLIEEMLLMEKAQNLKEDEEDSEEDSSGESEGESSEDLSDESSDECEDGS</sequence>
<dbReference type="InterPro" id="IPR026703">
    <property type="entry name" value="ERICH2"/>
</dbReference>
<organism evidence="2 3">
    <name type="scientific">Ictidomys tridecemlineatus</name>
    <name type="common">Thirteen-lined ground squirrel</name>
    <name type="synonym">Spermophilus tridecemlineatus</name>
    <dbReference type="NCBI Taxonomy" id="43179"/>
    <lineage>
        <taxon>Eukaryota</taxon>
        <taxon>Metazoa</taxon>
        <taxon>Chordata</taxon>
        <taxon>Craniata</taxon>
        <taxon>Vertebrata</taxon>
        <taxon>Euteleostomi</taxon>
        <taxon>Mammalia</taxon>
        <taxon>Eutheria</taxon>
        <taxon>Euarchontoglires</taxon>
        <taxon>Glires</taxon>
        <taxon>Rodentia</taxon>
        <taxon>Sciuromorpha</taxon>
        <taxon>Sciuridae</taxon>
        <taxon>Xerinae</taxon>
        <taxon>Marmotini</taxon>
        <taxon>Ictidomys</taxon>
    </lineage>
</organism>
<proteinExistence type="predicted"/>
<feature type="region of interest" description="Disordered" evidence="1">
    <location>
        <begin position="287"/>
        <end position="322"/>
    </location>
</feature>
<evidence type="ECO:0000256" key="1">
    <source>
        <dbReference type="SAM" id="MobiDB-lite"/>
    </source>
</evidence>
<dbReference type="PANTHER" id="PTHR21520">
    <property type="entry name" value="GLUTAMATE-RICH PROTEIN 2"/>
    <property type="match status" value="1"/>
</dbReference>
<feature type="compositionally biased region" description="Pro residues" evidence="1">
    <location>
        <begin position="51"/>
        <end position="60"/>
    </location>
</feature>
<dbReference type="EMBL" id="AGTP01035512">
    <property type="status" value="NOT_ANNOTATED_CDS"/>
    <property type="molecule type" value="Genomic_DNA"/>
</dbReference>
<dbReference type="GeneTree" id="ENSGT00390000017846"/>
<reference evidence="2" key="2">
    <citation type="submission" date="2025-08" db="UniProtKB">
        <authorList>
            <consortium name="Ensembl"/>
        </authorList>
    </citation>
    <scope>IDENTIFICATION</scope>
</reference>
<accession>A0A287CX12</accession>
<protein>
    <recommendedName>
        <fullName evidence="4">Glutamate rich 2</fullName>
    </recommendedName>
</protein>
<reference evidence="3" key="1">
    <citation type="submission" date="2011-11" db="EMBL/GenBank/DDBJ databases">
        <title>The Draft Genome of Spermophilus tridecemlineatus.</title>
        <authorList>
            <consortium name="The Broad Institute Genome Assembly &amp; Analysis Group"/>
            <consortium name="Computational R&amp;D Group"/>
            <consortium name="and Sequencing Platform"/>
            <person name="Di Palma F."/>
            <person name="Alfoldi J."/>
            <person name="Johnson J."/>
            <person name="Berlin A."/>
            <person name="Gnerre S."/>
            <person name="Jaffe D."/>
            <person name="MacCallum I."/>
            <person name="Young S."/>
            <person name="Walker B.J."/>
            <person name="Lindblad-Toh K."/>
        </authorList>
    </citation>
    <scope>NUCLEOTIDE SEQUENCE [LARGE SCALE GENOMIC DNA]</scope>
</reference>
<dbReference type="InParanoid" id="A0A287CX12"/>
<dbReference type="Ensembl" id="ENSSTOT00000035196.1">
    <property type="protein sequence ID" value="ENSSTOP00000025821.1"/>
    <property type="gene ID" value="ENSSTOG00000031823.1"/>
</dbReference>
<reference evidence="2" key="3">
    <citation type="submission" date="2025-09" db="UniProtKB">
        <authorList>
            <consortium name="Ensembl"/>
        </authorList>
    </citation>
    <scope>IDENTIFICATION</scope>
</reference>
<dbReference type="Proteomes" id="UP000005215">
    <property type="component" value="Unassembled WGS sequence"/>
</dbReference>
<feature type="compositionally biased region" description="Acidic residues" evidence="1">
    <location>
        <begin position="380"/>
        <end position="413"/>
    </location>
</feature>
<feature type="region of interest" description="Disordered" evidence="1">
    <location>
        <begin position="110"/>
        <end position="135"/>
    </location>
</feature>
<feature type="region of interest" description="Disordered" evidence="1">
    <location>
        <begin position="374"/>
        <end position="413"/>
    </location>
</feature>